<accession>A0AAP0BK22</accession>
<dbReference type="EMBL" id="JBBWWQ010000007">
    <property type="protein sequence ID" value="KAK8942336.1"/>
    <property type="molecule type" value="Genomic_DNA"/>
</dbReference>
<comment type="caution">
    <text evidence="2">The sequence shown here is derived from an EMBL/GenBank/DDBJ whole genome shotgun (WGS) entry which is preliminary data.</text>
</comment>
<dbReference type="SUPFAM" id="SSF53474">
    <property type="entry name" value="alpha/beta-Hydrolases"/>
    <property type="match status" value="1"/>
</dbReference>
<protein>
    <submittedName>
        <fullName evidence="2">Carboxylesterase 18</fullName>
    </submittedName>
</protein>
<evidence type="ECO:0000313" key="2">
    <source>
        <dbReference type="EMBL" id="KAK8942336.1"/>
    </source>
</evidence>
<dbReference type="PANTHER" id="PTHR23024">
    <property type="entry name" value="ARYLACETAMIDE DEACETYLASE"/>
    <property type="match status" value="1"/>
</dbReference>
<gene>
    <name evidence="2" type="primary">CXE18</name>
    <name evidence="2" type="ORF">KSP39_PZI008847</name>
</gene>
<evidence type="ECO:0000259" key="1">
    <source>
        <dbReference type="Pfam" id="PF07859"/>
    </source>
</evidence>
<dbReference type="Pfam" id="PF07859">
    <property type="entry name" value="Abhydrolase_3"/>
    <property type="match status" value="1"/>
</dbReference>
<name>A0AAP0BK22_9ASPA</name>
<dbReference type="Gene3D" id="3.40.50.1820">
    <property type="entry name" value="alpha/beta hydrolase"/>
    <property type="match status" value="1"/>
</dbReference>
<dbReference type="Proteomes" id="UP001418222">
    <property type="component" value="Unassembled WGS sequence"/>
</dbReference>
<proteinExistence type="predicted"/>
<dbReference type="InterPro" id="IPR050466">
    <property type="entry name" value="Carboxylest/Gibb_receptor"/>
</dbReference>
<reference evidence="2 3" key="1">
    <citation type="journal article" date="2022" name="Nat. Plants">
        <title>Genomes of leafy and leafless Platanthera orchids illuminate the evolution of mycoheterotrophy.</title>
        <authorList>
            <person name="Li M.H."/>
            <person name="Liu K.W."/>
            <person name="Li Z."/>
            <person name="Lu H.C."/>
            <person name="Ye Q.L."/>
            <person name="Zhang D."/>
            <person name="Wang J.Y."/>
            <person name="Li Y.F."/>
            <person name="Zhong Z.M."/>
            <person name="Liu X."/>
            <person name="Yu X."/>
            <person name="Liu D.K."/>
            <person name="Tu X.D."/>
            <person name="Liu B."/>
            <person name="Hao Y."/>
            <person name="Liao X.Y."/>
            <person name="Jiang Y.T."/>
            <person name="Sun W.H."/>
            <person name="Chen J."/>
            <person name="Chen Y.Q."/>
            <person name="Ai Y."/>
            <person name="Zhai J.W."/>
            <person name="Wu S.S."/>
            <person name="Zhou Z."/>
            <person name="Hsiao Y.Y."/>
            <person name="Wu W.L."/>
            <person name="Chen Y.Y."/>
            <person name="Lin Y.F."/>
            <person name="Hsu J.L."/>
            <person name="Li C.Y."/>
            <person name="Wang Z.W."/>
            <person name="Zhao X."/>
            <person name="Zhong W.Y."/>
            <person name="Ma X.K."/>
            <person name="Ma L."/>
            <person name="Huang J."/>
            <person name="Chen G.Z."/>
            <person name="Huang M.Z."/>
            <person name="Huang L."/>
            <person name="Peng D.H."/>
            <person name="Luo Y.B."/>
            <person name="Zou S.Q."/>
            <person name="Chen S.P."/>
            <person name="Lan S."/>
            <person name="Tsai W.C."/>
            <person name="Van de Peer Y."/>
            <person name="Liu Z.J."/>
        </authorList>
    </citation>
    <scope>NUCLEOTIDE SEQUENCE [LARGE SCALE GENOMIC DNA]</scope>
    <source>
        <strain evidence="2">Lor287</strain>
    </source>
</reference>
<keyword evidence="3" id="KW-1185">Reference proteome</keyword>
<dbReference type="InterPro" id="IPR029058">
    <property type="entry name" value="AB_hydrolase_fold"/>
</dbReference>
<evidence type="ECO:0000313" key="3">
    <source>
        <dbReference type="Proteomes" id="UP001418222"/>
    </source>
</evidence>
<dbReference type="PANTHER" id="PTHR23024:SF24">
    <property type="entry name" value="ALPHA_BETA HYDROLASE FOLD-3 DOMAIN-CONTAINING PROTEIN"/>
    <property type="match status" value="1"/>
</dbReference>
<organism evidence="2 3">
    <name type="scientific">Platanthera zijinensis</name>
    <dbReference type="NCBI Taxonomy" id="2320716"/>
    <lineage>
        <taxon>Eukaryota</taxon>
        <taxon>Viridiplantae</taxon>
        <taxon>Streptophyta</taxon>
        <taxon>Embryophyta</taxon>
        <taxon>Tracheophyta</taxon>
        <taxon>Spermatophyta</taxon>
        <taxon>Magnoliopsida</taxon>
        <taxon>Liliopsida</taxon>
        <taxon>Asparagales</taxon>
        <taxon>Orchidaceae</taxon>
        <taxon>Orchidoideae</taxon>
        <taxon>Orchideae</taxon>
        <taxon>Orchidinae</taxon>
        <taxon>Platanthera</taxon>
    </lineage>
</organism>
<dbReference type="AlphaFoldDB" id="A0AAP0BK22"/>
<feature type="domain" description="Alpha/beta hydrolase fold-3" evidence="1">
    <location>
        <begin position="111"/>
        <end position="332"/>
    </location>
</feature>
<dbReference type="InterPro" id="IPR013094">
    <property type="entry name" value="AB_hydrolase_3"/>
</dbReference>
<dbReference type="GO" id="GO:0016787">
    <property type="term" value="F:hydrolase activity"/>
    <property type="evidence" value="ECO:0007669"/>
    <property type="project" value="InterPro"/>
</dbReference>
<sequence>MLISHGLYLSIPSPEFIAAASFPSPKMTKPQLPWKLRLAISLVSAFSDASRRSDGTINRRLVSFFDNRAPPNPIPVRGVRTLDLLVDPSRHLWIRLFLPSAADGSRKIPLVVFFHGGGFAFLSADTQSYDLVCRRFARKIPSVVVSVNYRLSPEHRFPAPYDDGTEVLRFIYSGGIDAAVGDLCDLRSCFLAGDSAGANIAHHVARRWSAADGGGSKKVCISGLVMIQPFFGGEERTESEIKLAGAPLVSTERTDWMWRAFLPIGADRDHEAANVFGPRDLVEVEEDFPPAMVVVGGFDPLRDWQRRYAERLRARGKEVQLFEYPEAIHAFYIFPGMADGVKLVEEMRRFISSHSSPEKTE</sequence>